<dbReference type="NCBIfam" id="TIGR01777">
    <property type="entry name" value="yfcH"/>
    <property type="match status" value="1"/>
</dbReference>
<dbReference type="Pfam" id="PF08338">
    <property type="entry name" value="DUF1731"/>
    <property type="match status" value="1"/>
</dbReference>
<dbReference type="SUPFAM" id="SSF51735">
    <property type="entry name" value="NAD(P)-binding Rossmann-fold domains"/>
    <property type="match status" value="1"/>
</dbReference>
<dbReference type="Proteomes" id="UP001497382">
    <property type="component" value="Unassembled WGS sequence"/>
</dbReference>
<protein>
    <recommendedName>
        <fullName evidence="5">Epimerase family protein SDR39U1</fullName>
    </recommendedName>
</protein>
<dbReference type="Gene3D" id="3.40.50.720">
    <property type="entry name" value="NAD(P)-binding Rossmann-like Domain"/>
    <property type="match status" value="1"/>
</dbReference>
<evidence type="ECO:0000313" key="3">
    <source>
        <dbReference type="EMBL" id="CAL1299935.1"/>
    </source>
</evidence>
<organism evidence="3 4">
    <name type="scientific">Larinioides sclopetarius</name>
    <dbReference type="NCBI Taxonomy" id="280406"/>
    <lineage>
        <taxon>Eukaryota</taxon>
        <taxon>Metazoa</taxon>
        <taxon>Ecdysozoa</taxon>
        <taxon>Arthropoda</taxon>
        <taxon>Chelicerata</taxon>
        <taxon>Arachnida</taxon>
        <taxon>Araneae</taxon>
        <taxon>Araneomorphae</taxon>
        <taxon>Entelegynae</taxon>
        <taxon>Araneoidea</taxon>
        <taxon>Araneidae</taxon>
        <taxon>Larinioides</taxon>
    </lineage>
</organism>
<dbReference type="AlphaFoldDB" id="A0AAV2BUF9"/>
<evidence type="ECO:0000259" key="2">
    <source>
        <dbReference type="Pfam" id="PF08338"/>
    </source>
</evidence>
<dbReference type="PANTHER" id="PTHR11092:SF0">
    <property type="entry name" value="EPIMERASE FAMILY PROTEIN SDR39U1"/>
    <property type="match status" value="1"/>
</dbReference>
<dbReference type="InterPro" id="IPR036291">
    <property type="entry name" value="NAD(P)-bd_dom_sf"/>
</dbReference>
<comment type="caution">
    <text evidence="3">The sequence shown here is derived from an EMBL/GenBank/DDBJ whole genome shotgun (WGS) entry which is preliminary data.</text>
</comment>
<feature type="domain" description="NAD-dependent epimerase/dehydratase" evidence="1">
    <location>
        <begin position="16"/>
        <end position="219"/>
    </location>
</feature>
<reference evidence="3 4" key="1">
    <citation type="submission" date="2024-04" db="EMBL/GenBank/DDBJ databases">
        <authorList>
            <person name="Rising A."/>
            <person name="Reimegard J."/>
            <person name="Sonavane S."/>
            <person name="Akerstrom W."/>
            <person name="Nylinder S."/>
            <person name="Hedman E."/>
            <person name="Kallberg Y."/>
        </authorList>
    </citation>
    <scope>NUCLEOTIDE SEQUENCE [LARGE SCALE GENOMIC DNA]</scope>
</reference>
<proteinExistence type="predicted"/>
<sequence length="312" mass="34341">MQHIAISGETKNLSGGGTGFIGRAICKKLKNIGYEVLTVSRQPDLYSMSWNDLSHDGLPSSCVAVINVAGQNVLDPKRRWTPGFQQNVYASRIHTTKLLAEQIQKMATPPRVFGVISGVGYYRTSQTETYTEDSPGGNHDYFSKLAADWEAASTLSPDCKVRRFIVRSGVVLGRTGGMIKQVYPPFFMGLGGPIGSGNQFFPWIHIEDIAGIFVHGVESDKVHGVLNGVAPQIITNKEFTQALARAMWRPALIPLPALAVDLVFGKERATMMLEGQRVIPKRTLESGYEYVYPDIKDACKECAHLIIDSDEH</sequence>
<dbReference type="InterPro" id="IPR010099">
    <property type="entry name" value="SDR39U1"/>
</dbReference>
<evidence type="ECO:0000259" key="1">
    <source>
        <dbReference type="Pfam" id="PF01370"/>
    </source>
</evidence>
<evidence type="ECO:0008006" key="5">
    <source>
        <dbReference type="Google" id="ProtNLM"/>
    </source>
</evidence>
<dbReference type="EMBL" id="CAXIEN010000524">
    <property type="protein sequence ID" value="CAL1299935.1"/>
    <property type="molecule type" value="Genomic_DNA"/>
</dbReference>
<dbReference type="PANTHER" id="PTHR11092">
    <property type="entry name" value="SUGAR NUCLEOTIDE EPIMERASE RELATED"/>
    <property type="match status" value="1"/>
</dbReference>
<dbReference type="InterPro" id="IPR013549">
    <property type="entry name" value="DUF1731"/>
</dbReference>
<keyword evidence="4" id="KW-1185">Reference proteome</keyword>
<dbReference type="InterPro" id="IPR001509">
    <property type="entry name" value="Epimerase_deHydtase"/>
</dbReference>
<evidence type="ECO:0000313" key="4">
    <source>
        <dbReference type="Proteomes" id="UP001497382"/>
    </source>
</evidence>
<gene>
    <name evidence="3" type="ORF">LARSCL_LOCUS21645</name>
</gene>
<name>A0AAV2BUF9_9ARAC</name>
<dbReference type="Pfam" id="PF01370">
    <property type="entry name" value="Epimerase"/>
    <property type="match status" value="1"/>
</dbReference>
<accession>A0AAV2BUF9</accession>
<feature type="domain" description="DUF1731" evidence="2">
    <location>
        <begin position="255"/>
        <end position="301"/>
    </location>
</feature>